<dbReference type="EMBL" id="CAMKVN010004801">
    <property type="protein sequence ID" value="CAI2187754.1"/>
    <property type="molecule type" value="Genomic_DNA"/>
</dbReference>
<protein>
    <submittedName>
        <fullName evidence="2">2430_t:CDS:1</fullName>
    </submittedName>
</protein>
<name>A0A9W4SY25_9GLOM</name>
<evidence type="ECO:0000256" key="1">
    <source>
        <dbReference type="SAM" id="MobiDB-lite"/>
    </source>
</evidence>
<accession>A0A9W4SY25</accession>
<gene>
    <name evidence="2" type="ORF">FWILDA_LOCUS13240</name>
</gene>
<feature type="region of interest" description="Disordered" evidence="1">
    <location>
        <begin position="83"/>
        <end position="106"/>
    </location>
</feature>
<organism evidence="2 3">
    <name type="scientific">Funneliformis geosporum</name>
    <dbReference type="NCBI Taxonomy" id="1117311"/>
    <lineage>
        <taxon>Eukaryota</taxon>
        <taxon>Fungi</taxon>
        <taxon>Fungi incertae sedis</taxon>
        <taxon>Mucoromycota</taxon>
        <taxon>Glomeromycotina</taxon>
        <taxon>Glomeromycetes</taxon>
        <taxon>Glomerales</taxon>
        <taxon>Glomeraceae</taxon>
        <taxon>Funneliformis</taxon>
    </lineage>
</organism>
<proteinExistence type="predicted"/>
<keyword evidence="3" id="KW-1185">Reference proteome</keyword>
<evidence type="ECO:0000313" key="2">
    <source>
        <dbReference type="EMBL" id="CAI2187754.1"/>
    </source>
</evidence>
<feature type="compositionally biased region" description="Acidic residues" evidence="1">
    <location>
        <begin position="87"/>
        <end position="106"/>
    </location>
</feature>
<comment type="caution">
    <text evidence="2">The sequence shown here is derived from an EMBL/GenBank/DDBJ whole genome shotgun (WGS) entry which is preliminary data.</text>
</comment>
<evidence type="ECO:0000313" key="3">
    <source>
        <dbReference type="Proteomes" id="UP001153678"/>
    </source>
</evidence>
<dbReference type="Proteomes" id="UP001153678">
    <property type="component" value="Unassembled WGS sequence"/>
</dbReference>
<sequence length="334" mass="39936">DDYQFLTLLVCNQYWKRLATEHYREEGNHYQLQHKANVEKRVIEFDTKIGQKWVDDLDHQNKRRRCEASTLEKYSDYNNVKSLVDDNVGDESENESENYNDYDETGNESNKRFYLCLNDIEVESESDYDTTDENLSLQWITKFTFFFDSLDDQCDFVFIAEVKLLSPMLLSLRNLRVTSDHEADENKDNKDPLKIDKLAFRKVHHAIPDNAKMYLKSGKIVEDVLFKDMKHEYHAHSYIINYDDENVNELFTEMEWNELTEDRIRISAVLREIREELVIYGKKKTLSELYNSVLTSYLQDRTIYDINKHYNQEWIQMVIDTGHRIISEHARPNF</sequence>
<dbReference type="AlphaFoldDB" id="A0A9W4SY25"/>
<feature type="non-terminal residue" evidence="2">
    <location>
        <position position="1"/>
    </location>
</feature>
<reference evidence="2" key="1">
    <citation type="submission" date="2022-08" db="EMBL/GenBank/DDBJ databases">
        <authorList>
            <person name="Kallberg Y."/>
            <person name="Tangrot J."/>
            <person name="Rosling A."/>
        </authorList>
    </citation>
    <scope>NUCLEOTIDE SEQUENCE</scope>
    <source>
        <strain evidence="2">Wild A</strain>
    </source>
</reference>
<dbReference type="OrthoDB" id="2443848at2759"/>